<name>A0A9D5NZE8_XYLRU</name>
<proteinExistence type="predicted"/>
<dbReference type="EMBL" id="SUYC01000005">
    <property type="protein sequence ID" value="MBE6270370.1"/>
    <property type="molecule type" value="Genomic_DNA"/>
</dbReference>
<dbReference type="Proteomes" id="UP000806522">
    <property type="component" value="Unassembled WGS sequence"/>
</dbReference>
<gene>
    <name evidence="1" type="ORF">E7101_05395</name>
</gene>
<accession>A0A9D5NZE8</accession>
<sequence>MRNLFGIEIKCCCASCDHKEIDYEGERTCKLMGLKVQQTFKCSKWQISYGMSKAGSAQGVVRHIITKEIIID</sequence>
<comment type="caution">
    <text evidence="1">The sequence shown here is derived from an EMBL/GenBank/DDBJ whole genome shotgun (WGS) entry which is preliminary data.</text>
</comment>
<dbReference type="AlphaFoldDB" id="A0A9D5NZE8"/>
<organism evidence="1 2">
    <name type="scientific">Xylanibacter ruminicola</name>
    <name type="common">Prevotella ruminicola</name>
    <dbReference type="NCBI Taxonomy" id="839"/>
    <lineage>
        <taxon>Bacteria</taxon>
        <taxon>Pseudomonadati</taxon>
        <taxon>Bacteroidota</taxon>
        <taxon>Bacteroidia</taxon>
        <taxon>Bacteroidales</taxon>
        <taxon>Prevotellaceae</taxon>
        <taxon>Xylanibacter</taxon>
    </lineage>
</organism>
<evidence type="ECO:0000313" key="1">
    <source>
        <dbReference type="EMBL" id="MBE6270370.1"/>
    </source>
</evidence>
<protein>
    <submittedName>
        <fullName evidence="1">Uncharacterized protein</fullName>
    </submittedName>
</protein>
<reference evidence="1" key="1">
    <citation type="submission" date="2019-04" db="EMBL/GenBank/DDBJ databases">
        <title>Evolution of Biomass-Degrading Anaerobic Consortia Revealed by Metagenomics.</title>
        <authorList>
            <person name="Peng X."/>
        </authorList>
    </citation>
    <scope>NUCLEOTIDE SEQUENCE</scope>
    <source>
        <strain evidence="1">SIG140</strain>
    </source>
</reference>
<evidence type="ECO:0000313" key="2">
    <source>
        <dbReference type="Proteomes" id="UP000806522"/>
    </source>
</evidence>